<evidence type="ECO:0000256" key="1">
    <source>
        <dbReference type="SAM" id="MobiDB-lite"/>
    </source>
</evidence>
<feature type="compositionally biased region" description="Acidic residues" evidence="1">
    <location>
        <begin position="63"/>
        <end position="82"/>
    </location>
</feature>
<protein>
    <submittedName>
        <fullName evidence="2">Uncharacterized protein</fullName>
    </submittedName>
</protein>
<proteinExistence type="predicted"/>
<feature type="region of interest" description="Disordered" evidence="1">
    <location>
        <begin position="1"/>
        <end position="124"/>
    </location>
</feature>
<organism evidence="2 3">
    <name type="scientific">Tanacetum coccineum</name>
    <dbReference type="NCBI Taxonomy" id="301880"/>
    <lineage>
        <taxon>Eukaryota</taxon>
        <taxon>Viridiplantae</taxon>
        <taxon>Streptophyta</taxon>
        <taxon>Embryophyta</taxon>
        <taxon>Tracheophyta</taxon>
        <taxon>Spermatophyta</taxon>
        <taxon>Magnoliopsida</taxon>
        <taxon>eudicotyledons</taxon>
        <taxon>Gunneridae</taxon>
        <taxon>Pentapetalae</taxon>
        <taxon>asterids</taxon>
        <taxon>campanulids</taxon>
        <taxon>Asterales</taxon>
        <taxon>Asteraceae</taxon>
        <taxon>Asteroideae</taxon>
        <taxon>Anthemideae</taxon>
        <taxon>Anthemidinae</taxon>
        <taxon>Tanacetum</taxon>
    </lineage>
</organism>
<dbReference type="EMBL" id="BQNB010013701">
    <property type="protein sequence ID" value="GJT19233.1"/>
    <property type="molecule type" value="Genomic_DNA"/>
</dbReference>
<name>A0ABQ5BZX7_9ASTR</name>
<accession>A0ABQ5BZX7</accession>
<gene>
    <name evidence="2" type="ORF">Tco_0877939</name>
</gene>
<evidence type="ECO:0000313" key="3">
    <source>
        <dbReference type="Proteomes" id="UP001151760"/>
    </source>
</evidence>
<dbReference type="Proteomes" id="UP001151760">
    <property type="component" value="Unassembled WGS sequence"/>
</dbReference>
<feature type="compositionally biased region" description="Polar residues" evidence="1">
    <location>
        <begin position="25"/>
        <end position="34"/>
    </location>
</feature>
<sequence length="322" mass="35577">MKEFNISHASGSGDGVDLQSKVLDEQQQTLSGTNEGAGDKPEVPDVPKYNSESKEESWTFSQGDDDEESDEHDSANEDDDQENDRQRTESDDDGDDFVHPNLSTYNAADQEEEKENDDEDQNQEDEDYFVGGEQEDEEDEELYSNLNINLNRRDAKMTDAQVNQETGEVHVTLTTEHLVVQQQSSSVSSNLVSKFINPSPNTGIDSILNPNVQSDIHVNVLASATTETPSSNTTIPQSPIPIIQPQQQTLASTTTITIPTITLPEILNFASLFGFERRVSSLESDLSELKQTNQFAEALASIPGIVDNYLTSKMKDEVNVAL</sequence>
<reference evidence="2" key="1">
    <citation type="journal article" date="2022" name="Int. J. Mol. Sci.">
        <title>Draft Genome of Tanacetum Coccineum: Genomic Comparison of Closely Related Tanacetum-Family Plants.</title>
        <authorList>
            <person name="Yamashiro T."/>
            <person name="Shiraishi A."/>
            <person name="Nakayama K."/>
            <person name="Satake H."/>
        </authorList>
    </citation>
    <scope>NUCLEOTIDE SEQUENCE</scope>
</reference>
<comment type="caution">
    <text evidence="2">The sequence shown here is derived from an EMBL/GenBank/DDBJ whole genome shotgun (WGS) entry which is preliminary data.</text>
</comment>
<reference evidence="2" key="2">
    <citation type="submission" date="2022-01" db="EMBL/GenBank/DDBJ databases">
        <authorList>
            <person name="Yamashiro T."/>
            <person name="Shiraishi A."/>
            <person name="Satake H."/>
            <person name="Nakayama K."/>
        </authorList>
    </citation>
    <scope>NUCLEOTIDE SEQUENCE</scope>
</reference>
<evidence type="ECO:0000313" key="2">
    <source>
        <dbReference type="EMBL" id="GJT19233.1"/>
    </source>
</evidence>
<keyword evidence="3" id="KW-1185">Reference proteome</keyword>
<feature type="compositionally biased region" description="Basic and acidic residues" evidence="1">
    <location>
        <begin position="37"/>
        <end position="57"/>
    </location>
</feature>
<feature type="compositionally biased region" description="Acidic residues" evidence="1">
    <location>
        <begin position="109"/>
        <end position="124"/>
    </location>
</feature>